<evidence type="ECO:0000259" key="2">
    <source>
        <dbReference type="Pfam" id="PF00144"/>
    </source>
</evidence>
<dbReference type="RefSeq" id="WP_053250937.1">
    <property type="nucleotide sequence ID" value="NZ_LGAP01000017.1"/>
</dbReference>
<organism evidence="3 4">
    <name type="scientific">Ensifer adhaerens</name>
    <name type="common">Sinorhizobium morelense</name>
    <dbReference type="NCBI Taxonomy" id="106592"/>
    <lineage>
        <taxon>Bacteria</taxon>
        <taxon>Pseudomonadati</taxon>
        <taxon>Pseudomonadota</taxon>
        <taxon>Alphaproteobacteria</taxon>
        <taxon>Hyphomicrobiales</taxon>
        <taxon>Rhizobiaceae</taxon>
        <taxon>Sinorhizobium/Ensifer group</taxon>
        <taxon>Ensifer</taxon>
    </lineage>
</organism>
<reference evidence="4" key="1">
    <citation type="submission" date="2015-07" db="EMBL/GenBank/DDBJ databases">
        <title>Whole genome sequence of an Ensifer adhaerens strain isolated from a cave pool in the Wind Cave National Park.</title>
        <authorList>
            <person name="Eng W.W.H."/>
            <person name="Gan H.M."/>
            <person name="Barton H.A."/>
            <person name="Savka M.A."/>
        </authorList>
    </citation>
    <scope>NUCLEOTIDE SEQUENCE [LARGE SCALE GENOMIC DNA]</scope>
    <source>
        <strain evidence="4">SD006</strain>
    </source>
</reference>
<dbReference type="InterPro" id="IPR001466">
    <property type="entry name" value="Beta-lactam-related"/>
</dbReference>
<dbReference type="Pfam" id="PF00144">
    <property type="entry name" value="Beta-lactamase"/>
    <property type="match status" value="1"/>
</dbReference>
<dbReference type="PANTHER" id="PTHR43283">
    <property type="entry name" value="BETA-LACTAMASE-RELATED"/>
    <property type="match status" value="1"/>
</dbReference>
<evidence type="ECO:0000313" key="4">
    <source>
        <dbReference type="Proteomes" id="UP000037425"/>
    </source>
</evidence>
<dbReference type="Gene3D" id="3.40.710.10">
    <property type="entry name" value="DD-peptidase/beta-lactamase superfamily"/>
    <property type="match status" value="1"/>
</dbReference>
<dbReference type="AlphaFoldDB" id="A0A0L8BM63"/>
<keyword evidence="3" id="KW-0378">Hydrolase</keyword>
<evidence type="ECO:0000256" key="1">
    <source>
        <dbReference type="SAM" id="Phobius"/>
    </source>
</evidence>
<keyword evidence="1" id="KW-0472">Membrane</keyword>
<dbReference type="InterPro" id="IPR012338">
    <property type="entry name" value="Beta-lactam/transpept-like"/>
</dbReference>
<dbReference type="InterPro" id="IPR050789">
    <property type="entry name" value="Diverse_Enzym_Activities"/>
</dbReference>
<feature type="transmembrane region" description="Helical" evidence="1">
    <location>
        <begin position="7"/>
        <end position="25"/>
    </location>
</feature>
<sequence>MGRLLKTVGTAVVVAIAGVGGWLALAPPELLKVGDGYAAKIVCSNVFIAGRDGQAVLADDVQAPGNPLLKFISVSVDRQRRLVSTRIFGFAAPAHAAYRPGLGCANISDEDLAAFVPAAEPSTPQVARSADASWPDGDKADIDPAVQALIEDGNLAGAGMRAIAVVRDGHLIAETYGAGFDRSTPLLGWSMTKSVTAALIGMRVAEGRMDVTRAGLLPEWSGDERARIRLADLMGMESGLEFNEGYGNVSDVTRMLYLERDMAGFVAAKPATSEPGSTFSYSSGTSTLLSRLWMQSFDDPAAALAYPRDALFLPLGMTSAVLETDASGTFVGSSYMYATARDWARFAQFLLQDGNWKGRALLPKDYVAFMRTPTKASGGEYGAGQVWLQENGVRAGTGVFPADAFWMLGHDGQAIMLVPSLRLAVVRLGLTPSRGGYDVQQLNAKIIEALD</sequence>
<dbReference type="GO" id="GO:0016787">
    <property type="term" value="F:hydrolase activity"/>
    <property type="evidence" value="ECO:0007669"/>
    <property type="project" value="UniProtKB-KW"/>
</dbReference>
<comment type="caution">
    <text evidence="3">The sequence shown here is derived from an EMBL/GenBank/DDBJ whole genome shotgun (WGS) entry which is preliminary data.</text>
</comment>
<gene>
    <name evidence="3" type="ORF">AC244_21955</name>
</gene>
<name>A0A0L8BM63_ENSAD</name>
<feature type="domain" description="Beta-lactamase-related" evidence="2">
    <location>
        <begin position="146"/>
        <end position="428"/>
    </location>
</feature>
<dbReference type="EMBL" id="LGAP01000017">
    <property type="protein sequence ID" value="KOF15663.1"/>
    <property type="molecule type" value="Genomic_DNA"/>
</dbReference>
<keyword evidence="1" id="KW-1133">Transmembrane helix</keyword>
<evidence type="ECO:0000313" key="3">
    <source>
        <dbReference type="EMBL" id="KOF15663.1"/>
    </source>
</evidence>
<dbReference type="PANTHER" id="PTHR43283:SF7">
    <property type="entry name" value="BETA-LACTAMASE-RELATED DOMAIN-CONTAINING PROTEIN"/>
    <property type="match status" value="1"/>
</dbReference>
<dbReference type="Proteomes" id="UP000037425">
    <property type="component" value="Unassembled WGS sequence"/>
</dbReference>
<dbReference type="OrthoDB" id="9814204at2"/>
<dbReference type="SUPFAM" id="SSF56601">
    <property type="entry name" value="beta-lactamase/transpeptidase-like"/>
    <property type="match status" value="1"/>
</dbReference>
<keyword evidence="1" id="KW-0812">Transmembrane</keyword>
<protein>
    <submittedName>
        <fullName evidence="3">6-aminohexanoate hydrolase</fullName>
    </submittedName>
</protein>
<proteinExistence type="predicted"/>
<accession>A0A0L8BM63</accession>
<dbReference type="PATRIC" id="fig|106592.7.peg.2247"/>